<feature type="transmembrane region" description="Helical" evidence="6">
    <location>
        <begin position="290"/>
        <end position="315"/>
    </location>
</feature>
<feature type="transmembrane region" description="Helical" evidence="6">
    <location>
        <begin position="197"/>
        <end position="217"/>
    </location>
</feature>
<name>A0ABW9BJ92_9BURK</name>
<dbReference type="CDD" id="cd17319">
    <property type="entry name" value="MFS_ExuT_GudP_like"/>
    <property type="match status" value="1"/>
</dbReference>
<dbReference type="Proteomes" id="UP001629274">
    <property type="component" value="Unassembled WGS sequence"/>
</dbReference>
<evidence type="ECO:0000313" key="8">
    <source>
        <dbReference type="EMBL" id="MFM0239860.1"/>
    </source>
</evidence>
<evidence type="ECO:0000259" key="7">
    <source>
        <dbReference type="PROSITE" id="PS50850"/>
    </source>
</evidence>
<evidence type="ECO:0000313" key="9">
    <source>
        <dbReference type="Proteomes" id="UP001629274"/>
    </source>
</evidence>
<accession>A0ABW9BJ92</accession>
<dbReference type="Pfam" id="PF07690">
    <property type="entry name" value="MFS_1"/>
    <property type="match status" value="1"/>
</dbReference>
<feature type="transmembrane region" description="Helical" evidence="6">
    <location>
        <begin position="327"/>
        <end position="347"/>
    </location>
</feature>
<dbReference type="PANTHER" id="PTHR43791:SF36">
    <property type="entry name" value="TRANSPORTER, PUTATIVE (AFU_ORTHOLOGUE AFUA_6G08340)-RELATED"/>
    <property type="match status" value="1"/>
</dbReference>
<comment type="caution">
    <text evidence="8">The sequence shown here is derived from an EMBL/GenBank/DDBJ whole genome shotgun (WGS) entry which is preliminary data.</text>
</comment>
<evidence type="ECO:0000256" key="3">
    <source>
        <dbReference type="ARBA" id="ARBA00022692"/>
    </source>
</evidence>
<keyword evidence="3 6" id="KW-0812">Transmembrane</keyword>
<reference evidence="8 9" key="1">
    <citation type="journal article" date="2024" name="Chem. Sci.">
        <title>Discovery of megapolipeptins by genome mining of a Burkholderiales bacteria collection.</title>
        <authorList>
            <person name="Paulo B.S."/>
            <person name="Recchia M.J.J."/>
            <person name="Lee S."/>
            <person name="Fergusson C.H."/>
            <person name="Romanowski S.B."/>
            <person name="Hernandez A."/>
            <person name="Krull N."/>
            <person name="Liu D.Y."/>
            <person name="Cavanagh H."/>
            <person name="Bos A."/>
            <person name="Gray C.A."/>
            <person name="Murphy B.T."/>
            <person name="Linington R.G."/>
            <person name="Eustaquio A.S."/>
        </authorList>
    </citation>
    <scope>NUCLEOTIDE SEQUENCE [LARGE SCALE GENOMIC DNA]</scope>
    <source>
        <strain evidence="8 9">RL17-351-BIE-A</strain>
    </source>
</reference>
<dbReference type="PANTHER" id="PTHR43791">
    <property type="entry name" value="PERMEASE-RELATED"/>
    <property type="match status" value="1"/>
</dbReference>
<organism evidence="8 9">
    <name type="scientific">Paraburkholderia phytofirmans</name>
    <dbReference type="NCBI Taxonomy" id="261302"/>
    <lineage>
        <taxon>Bacteria</taxon>
        <taxon>Pseudomonadati</taxon>
        <taxon>Pseudomonadota</taxon>
        <taxon>Betaproteobacteria</taxon>
        <taxon>Burkholderiales</taxon>
        <taxon>Burkholderiaceae</taxon>
        <taxon>Paraburkholderia</taxon>
    </lineage>
</organism>
<dbReference type="Gene3D" id="1.20.1250.20">
    <property type="entry name" value="MFS general substrate transporter like domains"/>
    <property type="match status" value="2"/>
</dbReference>
<feature type="transmembrane region" description="Helical" evidence="6">
    <location>
        <begin position="263"/>
        <end position="284"/>
    </location>
</feature>
<feature type="transmembrane region" description="Helical" evidence="6">
    <location>
        <begin position="386"/>
        <end position="407"/>
    </location>
</feature>
<dbReference type="InterPro" id="IPR020846">
    <property type="entry name" value="MFS_dom"/>
</dbReference>
<evidence type="ECO:0000256" key="1">
    <source>
        <dbReference type="ARBA" id="ARBA00004141"/>
    </source>
</evidence>
<dbReference type="SUPFAM" id="SSF103473">
    <property type="entry name" value="MFS general substrate transporter"/>
    <property type="match status" value="1"/>
</dbReference>
<keyword evidence="4 6" id="KW-1133">Transmembrane helix</keyword>
<proteinExistence type="predicted"/>
<keyword evidence="5 6" id="KW-0472">Membrane</keyword>
<dbReference type="RefSeq" id="WP_408262439.1">
    <property type="nucleotide sequence ID" value="NZ_JAQQCK010000006.1"/>
</dbReference>
<keyword evidence="9" id="KW-1185">Reference proteome</keyword>
<protein>
    <submittedName>
        <fullName evidence="8">MFS transporter</fullName>
    </submittedName>
</protein>
<feature type="transmembrane region" description="Helical" evidence="6">
    <location>
        <begin position="37"/>
        <end position="60"/>
    </location>
</feature>
<dbReference type="PROSITE" id="PS50850">
    <property type="entry name" value="MFS"/>
    <property type="match status" value="1"/>
</dbReference>
<keyword evidence="2" id="KW-0813">Transport</keyword>
<feature type="transmembrane region" description="Helical" evidence="6">
    <location>
        <begin position="107"/>
        <end position="127"/>
    </location>
</feature>
<sequence length="451" mass="48895">MSLSQRTTIDAAIDDSRHKAAAGIDGARTVSRIGRRLMWYLIALYVVSVLDRGNLSFASFSMNKELGLTPQMYSIGLGILFLGYSLFEVPSNLALARFGARITLTRIAILFGLVTMSMAFVTGPISFYTVRALLGIAEAGLTPGVFLYLSYWIPENYRARYNAIFTYSVPAAYVLASLVSGAILQLNGTFGLSGWKWLFLLEGLPAVMLGVFGIFYLTDRPNQAKWLSRDEKAWLANELEVSRLNKSPAEELDTLAALRQPTLWVLILGYVGIFCGNATVGAWLPQILHIYGVPLTHIGVVAAIPPLAGMVGMTMLSRRSDRRKERIGHTVACTVIAAIGYGTVAMSSSLSTALIGFMLANIGVYASLAIFWSIPQTYLPQRIRPAVIAVISSFGAIVGGWVAPLLIGRVQQQTHSLSAGMIVVAVLFLLSSICVCIAGRRLATQANKETQ</sequence>
<evidence type="ECO:0000256" key="2">
    <source>
        <dbReference type="ARBA" id="ARBA00022448"/>
    </source>
</evidence>
<feature type="domain" description="Major facilitator superfamily (MFS) profile" evidence="7">
    <location>
        <begin position="37"/>
        <end position="443"/>
    </location>
</feature>
<gene>
    <name evidence="8" type="ORF">PQR03_17175</name>
</gene>
<evidence type="ECO:0000256" key="4">
    <source>
        <dbReference type="ARBA" id="ARBA00022989"/>
    </source>
</evidence>
<feature type="transmembrane region" description="Helical" evidence="6">
    <location>
        <begin position="419"/>
        <end position="438"/>
    </location>
</feature>
<feature type="transmembrane region" description="Helical" evidence="6">
    <location>
        <begin position="133"/>
        <end position="152"/>
    </location>
</feature>
<dbReference type="InterPro" id="IPR011701">
    <property type="entry name" value="MFS"/>
</dbReference>
<feature type="transmembrane region" description="Helical" evidence="6">
    <location>
        <begin position="72"/>
        <end position="95"/>
    </location>
</feature>
<evidence type="ECO:0000256" key="5">
    <source>
        <dbReference type="ARBA" id="ARBA00023136"/>
    </source>
</evidence>
<dbReference type="EMBL" id="JAQQDR010000006">
    <property type="protein sequence ID" value="MFM0239860.1"/>
    <property type="molecule type" value="Genomic_DNA"/>
</dbReference>
<comment type="subcellular location">
    <subcellularLocation>
        <location evidence="1">Membrane</location>
        <topology evidence="1">Multi-pass membrane protein</topology>
    </subcellularLocation>
</comment>
<dbReference type="InterPro" id="IPR036259">
    <property type="entry name" value="MFS_trans_sf"/>
</dbReference>
<feature type="transmembrane region" description="Helical" evidence="6">
    <location>
        <begin position="353"/>
        <end position="374"/>
    </location>
</feature>
<evidence type="ECO:0000256" key="6">
    <source>
        <dbReference type="SAM" id="Phobius"/>
    </source>
</evidence>
<feature type="transmembrane region" description="Helical" evidence="6">
    <location>
        <begin position="164"/>
        <end position="185"/>
    </location>
</feature>